<name>A0ABM6HFI8_9ACTN</name>
<feature type="region of interest" description="Disordered" evidence="1">
    <location>
        <begin position="1"/>
        <end position="45"/>
    </location>
</feature>
<dbReference type="EMBL" id="CP019458">
    <property type="protein sequence ID" value="AQA12725.1"/>
    <property type="molecule type" value="Genomic_DNA"/>
</dbReference>
<dbReference type="Proteomes" id="UP000187851">
    <property type="component" value="Chromosome"/>
</dbReference>
<organism evidence="2 3">
    <name type="scientific">Streptomyces autolyticus</name>
    <dbReference type="NCBI Taxonomy" id="75293"/>
    <lineage>
        <taxon>Bacteria</taxon>
        <taxon>Bacillati</taxon>
        <taxon>Actinomycetota</taxon>
        <taxon>Actinomycetes</taxon>
        <taxon>Kitasatosporales</taxon>
        <taxon>Streptomycetaceae</taxon>
        <taxon>Streptomyces</taxon>
    </lineage>
</organism>
<evidence type="ECO:0000313" key="2">
    <source>
        <dbReference type="EMBL" id="AQA12725.1"/>
    </source>
</evidence>
<gene>
    <name evidence="2" type="ORF">BV401_22055</name>
</gene>
<protein>
    <submittedName>
        <fullName evidence="2">Uncharacterized protein</fullName>
    </submittedName>
</protein>
<proteinExistence type="predicted"/>
<feature type="region of interest" description="Disordered" evidence="1">
    <location>
        <begin position="79"/>
        <end position="116"/>
    </location>
</feature>
<reference evidence="2 3" key="1">
    <citation type="journal article" date="2017" name="J. Biotechnol.">
        <title>The complete genome sequence of Streptomyces autolyticus CGMCC 0516, the producer of geldanamycin, autolytimycin, reblastatin and elaiophylin.</title>
        <authorList>
            <person name="Yin M."/>
            <person name="Jiang M."/>
            <person name="Ren Z."/>
            <person name="Dong Y."/>
            <person name="Lu T."/>
        </authorList>
    </citation>
    <scope>NUCLEOTIDE SEQUENCE [LARGE SCALE GENOMIC DNA]</scope>
    <source>
        <strain evidence="2 3">CGMCC0516</strain>
    </source>
</reference>
<feature type="compositionally biased region" description="Low complexity" evidence="1">
    <location>
        <begin position="81"/>
        <end position="90"/>
    </location>
</feature>
<evidence type="ECO:0000313" key="3">
    <source>
        <dbReference type="Proteomes" id="UP000187851"/>
    </source>
</evidence>
<sequence>MRRASRSGTDGADTTGAVACGADGTDGMDEVGGDDEAGGDEVGGVDGLDIGARLLIRRSGSSSHGCTRLYTAVHGLSGPPAADAASAERAAGAHRQGVRQGHDGRPKGARVIATSR</sequence>
<keyword evidence="3" id="KW-1185">Reference proteome</keyword>
<evidence type="ECO:0000256" key="1">
    <source>
        <dbReference type="SAM" id="MobiDB-lite"/>
    </source>
</evidence>
<accession>A0ABM6HFI8</accession>
<feature type="compositionally biased region" description="Acidic residues" evidence="1">
    <location>
        <begin position="26"/>
        <end position="39"/>
    </location>
</feature>